<comment type="caution">
    <text evidence="1">The sequence shown here is derived from an EMBL/GenBank/DDBJ whole genome shotgun (WGS) entry which is preliminary data.</text>
</comment>
<sequence>MRALLAVLDEAVTALRFADEAVAACGAPGKVSGQAAERCGRAGSTFHRLQARLGGLPLTEADLVEAQAYAGRLLAYDQWMVRQSLDLAFSLHPGASTEAARLQINGLGRPADDLRRLRDALRQTGSGPVPGS</sequence>
<protein>
    <submittedName>
        <fullName evidence="1">Uncharacterized protein</fullName>
    </submittedName>
</protein>
<dbReference type="Proteomes" id="UP000442707">
    <property type="component" value="Unassembled WGS sequence"/>
</dbReference>
<proteinExistence type="predicted"/>
<evidence type="ECO:0000313" key="1">
    <source>
        <dbReference type="EMBL" id="KAB1146919.1"/>
    </source>
</evidence>
<dbReference type="EMBL" id="VZRB01000008">
    <property type="protein sequence ID" value="KAB1146919.1"/>
    <property type="molecule type" value="Genomic_DNA"/>
</dbReference>
<evidence type="ECO:0000313" key="2">
    <source>
        <dbReference type="Proteomes" id="UP000442707"/>
    </source>
</evidence>
<gene>
    <name evidence="1" type="ORF">F7R91_15090</name>
</gene>
<name>A0A6H9V1P9_9ACTN</name>
<organism evidence="1 2">
    <name type="scientific">Streptomyces luteolifulvus</name>
    <dbReference type="NCBI Taxonomy" id="2615112"/>
    <lineage>
        <taxon>Bacteria</taxon>
        <taxon>Bacillati</taxon>
        <taxon>Actinomycetota</taxon>
        <taxon>Actinomycetes</taxon>
        <taxon>Kitasatosporales</taxon>
        <taxon>Streptomycetaceae</taxon>
        <taxon>Streptomyces</taxon>
    </lineage>
</organism>
<keyword evidence="2" id="KW-1185">Reference proteome</keyword>
<dbReference type="AlphaFoldDB" id="A0A6H9V1P9"/>
<accession>A0A6H9V1P9</accession>
<reference evidence="1 2" key="1">
    <citation type="submission" date="2019-09" db="EMBL/GenBank/DDBJ databases">
        <title>Screening of Novel Bioactive Compounds from Soil-Associated.</title>
        <authorList>
            <person name="Zhao S."/>
        </authorList>
    </citation>
    <scope>NUCLEOTIDE SEQUENCE [LARGE SCALE GENOMIC DNA]</scope>
    <source>
        <strain evidence="1 2">HIT-DPA4</strain>
    </source>
</reference>